<dbReference type="InParanoid" id="K1RDK4"/>
<gene>
    <name evidence="3" type="ORF">CGI_10022204</name>
</gene>
<feature type="transmembrane region" description="Helical" evidence="2">
    <location>
        <begin position="49"/>
        <end position="65"/>
    </location>
</feature>
<keyword evidence="2" id="KW-0812">Transmembrane</keyword>
<sequence length="301" mass="34132">MSRSTITQYRINHGKRKGNSIPISVLELYLLTVVMMMMKEMLVTVTSGYVHYSILSTCHFIYYLFMRSVRFSTDSETESSSAQEAPYPQQASTPVTKFRKRHLRPPNVSEISSAVSENTDTDAGPAVLRTSIQPSPQPKTSKHESPGPNNMFGLTEVNMEEEEFGAEEKEDAGEAEDEQETQGNRGSGITKIKDEEDIHLLTSDKTCLVYQKCILKLASCNVGNSCKEVWCGVVHHVVNEHEWSMSYSSSYFGNNKCMHGPMEEEGHKDWIIKGSLAHTALIQIVFNKRFLRQIHYYVNFR</sequence>
<keyword evidence="2" id="KW-1133">Transmembrane helix</keyword>
<proteinExistence type="predicted"/>
<feature type="compositionally biased region" description="Acidic residues" evidence="1">
    <location>
        <begin position="158"/>
        <end position="180"/>
    </location>
</feature>
<name>K1RDK4_MAGGI</name>
<feature type="compositionally biased region" description="Polar residues" evidence="1">
    <location>
        <begin position="77"/>
        <end position="95"/>
    </location>
</feature>
<evidence type="ECO:0000256" key="2">
    <source>
        <dbReference type="SAM" id="Phobius"/>
    </source>
</evidence>
<feature type="compositionally biased region" description="Polar residues" evidence="1">
    <location>
        <begin position="109"/>
        <end position="118"/>
    </location>
</feature>
<reference evidence="3" key="1">
    <citation type="journal article" date="2012" name="Nature">
        <title>The oyster genome reveals stress adaptation and complexity of shell formation.</title>
        <authorList>
            <person name="Zhang G."/>
            <person name="Fang X."/>
            <person name="Guo X."/>
            <person name="Li L."/>
            <person name="Luo R."/>
            <person name="Xu F."/>
            <person name="Yang P."/>
            <person name="Zhang L."/>
            <person name="Wang X."/>
            <person name="Qi H."/>
            <person name="Xiong Z."/>
            <person name="Que H."/>
            <person name="Xie Y."/>
            <person name="Holland P.W."/>
            <person name="Paps J."/>
            <person name="Zhu Y."/>
            <person name="Wu F."/>
            <person name="Chen Y."/>
            <person name="Wang J."/>
            <person name="Peng C."/>
            <person name="Meng J."/>
            <person name="Yang L."/>
            <person name="Liu J."/>
            <person name="Wen B."/>
            <person name="Zhang N."/>
            <person name="Huang Z."/>
            <person name="Zhu Q."/>
            <person name="Feng Y."/>
            <person name="Mount A."/>
            <person name="Hedgecock D."/>
            <person name="Xu Z."/>
            <person name="Liu Y."/>
            <person name="Domazet-Loso T."/>
            <person name="Du Y."/>
            <person name="Sun X."/>
            <person name="Zhang S."/>
            <person name="Liu B."/>
            <person name="Cheng P."/>
            <person name="Jiang X."/>
            <person name="Li J."/>
            <person name="Fan D."/>
            <person name="Wang W."/>
            <person name="Fu W."/>
            <person name="Wang T."/>
            <person name="Wang B."/>
            <person name="Zhang J."/>
            <person name="Peng Z."/>
            <person name="Li Y."/>
            <person name="Li N."/>
            <person name="Wang J."/>
            <person name="Chen M."/>
            <person name="He Y."/>
            <person name="Tan F."/>
            <person name="Song X."/>
            <person name="Zheng Q."/>
            <person name="Huang R."/>
            <person name="Yang H."/>
            <person name="Du X."/>
            <person name="Chen L."/>
            <person name="Yang M."/>
            <person name="Gaffney P.M."/>
            <person name="Wang S."/>
            <person name="Luo L."/>
            <person name="She Z."/>
            <person name="Ming Y."/>
            <person name="Huang W."/>
            <person name="Zhang S."/>
            <person name="Huang B."/>
            <person name="Zhang Y."/>
            <person name="Qu T."/>
            <person name="Ni P."/>
            <person name="Miao G."/>
            <person name="Wang J."/>
            <person name="Wang Q."/>
            <person name="Steinberg C.E."/>
            <person name="Wang H."/>
            <person name="Li N."/>
            <person name="Qian L."/>
            <person name="Zhang G."/>
            <person name="Li Y."/>
            <person name="Yang H."/>
            <person name="Liu X."/>
            <person name="Wang J."/>
            <person name="Yin Y."/>
            <person name="Wang J."/>
        </authorList>
    </citation>
    <scope>NUCLEOTIDE SEQUENCE [LARGE SCALE GENOMIC DNA]</scope>
    <source>
        <strain evidence="3">05x7-T-G4-1.051#20</strain>
    </source>
</reference>
<evidence type="ECO:0000313" key="3">
    <source>
        <dbReference type="EMBL" id="EKC32171.1"/>
    </source>
</evidence>
<keyword evidence="2" id="KW-0472">Membrane</keyword>
<dbReference type="AlphaFoldDB" id="K1RDK4"/>
<dbReference type="EMBL" id="JH815938">
    <property type="protein sequence ID" value="EKC32171.1"/>
    <property type="molecule type" value="Genomic_DNA"/>
</dbReference>
<feature type="transmembrane region" description="Helical" evidence="2">
    <location>
        <begin position="21"/>
        <end position="37"/>
    </location>
</feature>
<feature type="region of interest" description="Disordered" evidence="1">
    <location>
        <begin position="77"/>
        <end position="190"/>
    </location>
</feature>
<accession>K1RDK4</accession>
<organism evidence="3">
    <name type="scientific">Magallana gigas</name>
    <name type="common">Pacific oyster</name>
    <name type="synonym">Crassostrea gigas</name>
    <dbReference type="NCBI Taxonomy" id="29159"/>
    <lineage>
        <taxon>Eukaryota</taxon>
        <taxon>Metazoa</taxon>
        <taxon>Spiralia</taxon>
        <taxon>Lophotrochozoa</taxon>
        <taxon>Mollusca</taxon>
        <taxon>Bivalvia</taxon>
        <taxon>Autobranchia</taxon>
        <taxon>Pteriomorphia</taxon>
        <taxon>Ostreida</taxon>
        <taxon>Ostreoidea</taxon>
        <taxon>Ostreidae</taxon>
        <taxon>Magallana</taxon>
    </lineage>
</organism>
<dbReference type="HOGENOM" id="CLU_925166_0_0_1"/>
<evidence type="ECO:0000256" key="1">
    <source>
        <dbReference type="SAM" id="MobiDB-lite"/>
    </source>
</evidence>
<protein>
    <submittedName>
        <fullName evidence="3">Uncharacterized protein</fullName>
    </submittedName>
</protein>